<evidence type="ECO:0000256" key="3">
    <source>
        <dbReference type="ARBA" id="ARBA00023219"/>
    </source>
</evidence>
<evidence type="ECO:0000256" key="1">
    <source>
        <dbReference type="ARBA" id="ARBA00004328"/>
    </source>
</evidence>
<dbReference type="STRING" id="540747.SAMN04488031_12229"/>
<comment type="subcellular location">
    <subcellularLocation>
        <location evidence="1">Virion</location>
    </subcellularLocation>
</comment>
<evidence type="ECO:0000256" key="2">
    <source>
        <dbReference type="ARBA" id="ARBA00022612"/>
    </source>
</evidence>
<dbReference type="OrthoDB" id="1666403at2"/>
<reference evidence="5 7" key="2">
    <citation type="submission" date="2018-08" db="EMBL/GenBank/DDBJ databases">
        <title>Genetic Globetrotter - A new plasmid hitch-hiking vast phylogenetic and geographic distances.</title>
        <authorList>
            <person name="Vollmers J."/>
            <person name="Petersen J."/>
        </authorList>
    </citation>
    <scope>NUCLEOTIDE SEQUENCE [LARGE SCALE GENOMIC DNA]</scope>
    <source>
        <strain evidence="5 7">DSM 26383</strain>
    </source>
</reference>
<accession>A0A0T5P358</accession>
<proteinExistence type="predicted"/>
<dbReference type="KEGG" id="rid:RIdsm_03658"/>
<keyword evidence="3" id="KW-0231">Viral genome packaging</keyword>
<dbReference type="EMBL" id="CP031598">
    <property type="protein sequence ID" value="QEW27837.1"/>
    <property type="molecule type" value="Genomic_DNA"/>
</dbReference>
<protein>
    <submittedName>
        <fullName evidence="5">Bacteriophage head to tail connecting protein</fullName>
    </submittedName>
</protein>
<dbReference type="RefSeq" id="WP_057819888.1">
    <property type="nucleotide sequence ID" value="NZ_CP031598.1"/>
</dbReference>
<gene>
    <name evidence="5" type="ORF">RIdsm_03658</name>
    <name evidence="4" type="ORF">XM52_22705</name>
</gene>
<dbReference type="AlphaFoldDB" id="A0A0T5P358"/>
<evidence type="ECO:0000313" key="6">
    <source>
        <dbReference type="Proteomes" id="UP000051401"/>
    </source>
</evidence>
<dbReference type="Pfam" id="PF12236">
    <property type="entry name" value="Head-tail_con"/>
    <property type="match status" value="1"/>
</dbReference>
<evidence type="ECO:0000313" key="4">
    <source>
        <dbReference type="EMBL" id="KRS15653.1"/>
    </source>
</evidence>
<name>A0A0T5P358_9RHOB</name>
<dbReference type="Proteomes" id="UP000051401">
    <property type="component" value="Unassembled WGS sequence"/>
</dbReference>
<reference evidence="4 6" key="1">
    <citation type="submission" date="2015-04" db="EMBL/GenBank/DDBJ databases">
        <title>The draft genome sequence of Roseovarius indicus B108T.</title>
        <authorList>
            <person name="Li G."/>
            <person name="Lai Q."/>
            <person name="Shao Z."/>
            <person name="Yan P."/>
        </authorList>
    </citation>
    <scope>NUCLEOTIDE SEQUENCE [LARGE SCALE GENOMIC DNA]</scope>
    <source>
        <strain evidence="4 6">B108</strain>
    </source>
</reference>
<sequence length="552" mass="61471">MKHQPIMEQDERAKAAVDRWGELKSERSSSERDWETIAKLFRPQRGGFGLSDPASRELVKPLSSAPIIAQGNFAAGIYAGITNPATRWGGLTTPDEDLNKWPPFADWLDRQTRKVHNSFSPSMSSFYPATYQAYGDLACFGNAAGYDELERDTRRFIDVTVSLADVVVDIDYFGRVVEAVRRMRLTARQAAGFFGKDALPEAIQKQLEKGGTDKQVYYQHVLRNDNFAAGGLGPRGKRWLSRHVCEEKNTLLRESGYDQMPFYYPRWDVDTGMTYGTGVGYVALASARTNHNMEDATIRAAQWAADPARLLPDRNVAPLEGTWRPGGAIYGAMRNGQQQVGTLDFVRNIGLTQEEKRAKVEEVKEAFYYSVMSLTGRTGISDEENAVIEEARLRNWAPHADRVMEEYAARKFERRYMMLFKAGQIDPVPEGTPSDAKLQIRYQSAAALALRASEATAVRRYMADLAPMMEIKPELRHRISAHDYAEILHEASPTLPQRLLVSREQAQQSYEAELQAQQAQQMAELAKTGGAGARDIAQAVTAGQGGGQEGGG</sequence>
<dbReference type="Proteomes" id="UP000325785">
    <property type="component" value="Chromosome"/>
</dbReference>
<organism evidence="4 6">
    <name type="scientific">Roseovarius indicus</name>
    <dbReference type="NCBI Taxonomy" id="540747"/>
    <lineage>
        <taxon>Bacteria</taxon>
        <taxon>Pseudomonadati</taxon>
        <taxon>Pseudomonadota</taxon>
        <taxon>Alphaproteobacteria</taxon>
        <taxon>Rhodobacterales</taxon>
        <taxon>Roseobacteraceae</taxon>
        <taxon>Roseovarius</taxon>
    </lineage>
</organism>
<dbReference type="PATRIC" id="fig|540747.5.peg.2896"/>
<evidence type="ECO:0000313" key="5">
    <source>
        <dbReference type="EMBL" id="QEW27837.1"/>
    </source>
</evidence>
<evidence type="ECO:0000313" key="7">
    <source>
        <dbReference type="Proteomes" id="UP000325785"/>
    </source>
</evidence>
<dbReference type="InterPro" id="IPR020991">
    <property type="entry name" value="Connector_podovirus"/>
</dbReference>
<keyword evidence="6" id="KW-1185">Reference proteome</keyword>
<dbReference type="EMBL" id="LAXI01000020">
    <property type="protein sequence ID" value="KRS15653.1"/>
    <property type="molecule type" value="Genomic_DNA"/>
</dbReference>
<keyword evidence="2" id="KW-1188">Viral release from host cell</keyword>